<keyword evidence="4 5" id="KW-0472">Membrane</keyword>
<evidence type="ECO:0000256" key="1">
    <source>
        <dbReference type="ARBA" id="ARBA00004141"/>
    </source>
</evidence>
<organism evidence="6 7">
    <name type="scientific">Rurimicrobium arvi</name>
    <dbReference type="NCBI Taxonomy" id="2049916"/>
    <lineage>
        <taxon>Bacteria</taxon>
        <taxon>Pseudomonadati</taxon>
        <taxon>Bacteroidota</taxon>
        <taxon>Chitinophagia</taxon>
        <taxon>Chitinophagales</taxon>
        <taxon>Chitinophagaceae</taxon>
        <taxon>Rurimicrobium</taxon>
    </lineage>
</organism>
<feature type="transmembrane region" description="Helical" evidence="5">
    <location>
        <begin position="224"/>
        <end position="242"/>
    </location>
</feature>
<comment type="subunit">
    <text evidence="5">Forms a complex with TatA.</text>
</comment>
<feature type="transmembrane region" description="Helical" evidence="5">
    <location>
        <begin position="142"/>
        <end position="166"/>
    </location>
</feature>
<keyword evidence="5" id="KW-0811">Translocation</keyword>
<protein>
    <recommendedName>
        <fullName evidence="5">Sec-independent protein translocase protein TatC</fullName>
    </recommendedName>
</protein>
<evidence type="ECO:0000313" key="7">
    <source>
        <dbReference type="Proteomes" id="UP001501410"/>
    </source>
</evidence>
<keyword evidence="3 5" id="KW-1133">Transmembrane helix</keyword>
<dbReference type="PANTHER" id="PTHR30371">
    <property type="entry name" value="SEC-INDEPENDENT PROTEIN TRANSLOCASE PROTEIN TATC"/>
    <property type="match status" value="1"/>
</dbReference>
<keyword evidence="5" id="KW-0813">Transport</keyword>
<evidence type="ECO:0000256" key="5">
    <source>
        <dbReference type="HAMAP-Rule" id="MF_00902"/>
    </source>
</evidence>
<dbReference type="Pfam" id="PF00902">
    <property type="entry name" value="TatC"/>
    <property type="match status" value="1"/>
</dbReference>
<dbReference type="PANTHER" id="PTHR30371:SF0">
    <property type="entry name" value="SEC-INDEPENDENT PROTEIN TRANSLOCASE PROTEIN TATC, CHLOROPLASTIC-RELATED"/>
    <property type="match status" value="1"/>
</dbReference>
<feature type="transmembrane region" description="Helical" evidence="5">
    <location>
        <begin position="30"/>
        <end position="52"/>
    </location>
</feature>
<comment type="function">
    <text evidence="5">Part of the twin-arginine translocation (Tat) system that transports large folded proteins containing a characteristic twin-arginine motif in their signal peptide across membranes.</text>
</comment>
<evidence type="ECO:0000256" key="4">
    <source>
        <dbReference type="ARBA" id="ARBA00023136"/>
    </source>
</evidence>
<comment type="subcellular location">
    <subcellularLocation>
        <location evidence="5">Cell membrane</location>
        <topology evidence="5">Multi-pass membrane protein</topology>
    </subcellularLocation>
    <subcellularLocation>
        <location evidence="1">Membrane</location>
        <topology evidence="1">Multi-pass membrane protein</topology>
    </subcellularLocation>
</comment>
<dbReference type="PRINTS" id="PR01840">
    <property type="entry name" value="TATCFAMILY"/>
</dbReference>
<dbReference type="NCBIfam" id="TIGR00945">
    <property type="entry name" value="tatC"/>
    <property type="match status" value="1"/>
</dbReference>
<comment type="caution">
    <text evidence="6">The sequence shown here is derived from an EMBL/GenBank/DDBJ whole genome shotgun (WGS) entry which is preliminary data.</text>
</comment>
<dbReference type="InterPro" id="IPR002033">
    <property type="entry name" value="TatC"/>
</dbReference>
<feature type="transmembrane region" description="Helical" evidence="5">
    <location>
        <begin position="248"/>
        <end position="269"/>
    </location>
</feature>
<dbReference type="EMBL" id="BAABEZ010000022">
    <property type="protein sequence ID" value="GAA4456261.1"/>
    <property type="molecule type" value="Genomic_DNA"/>
</dbReference>
<feature type="transmembrane region" description="Helical" evidence="5">
    <location>
        <begin position="100"/>
        <end position="121"/>
    </location>
</feature>
<evidence type="ECO:0000256" key="3">
    <source>
        <dbReference type="ARBA" id="ARBA00022989"/>
    </source>
</evidence>
<reference evidence="7" key="1">
    <citation type="journal article" date="2019" name="Int. J. Syst. Evol. Microbiol.">
        <title>The Global Catalogue of Microorganisms (GCM) 10K type strain sequencing project: providing services to taxonomists for standard genome sequencing and annotation.</title>
        <authorList>
            <consortium name="The Broad Institute Genomics Platform"/>
            <consortium name="The Broad Institute Genome Sequencing Center for Infectious Disease"/>
            <person name="Wu L."/>
            <person name="Ma J."/>
        </authorList>
    </citation>
    <scope>NUCLEOTIDE SEQUENCE [LARGE SCALE GENOMIC DNA]</scope>
    <source>
        <strain evidence="7">JCM 31921</strain>
    </source>
</reference>
<keyword evidence="5" id="KW-0653">Protein transport</keyword>
<dbReference type="RefSeq" id="WP_344826640.1">
    <property type="nucleotide sequence ID" value="NZ_BAABEZ010000022.1"/>
</dbReference>
<keyword evidence="2 5" id="KW-0812">Transmembrane</keyword>
<dbReference type="HAMAP" id="MF_00902">
    <property type="entry name" value="TatC"/>
    <property type="match status" value="1"/>
</dbReference>
<feature type="transmembrane region" description="Helical" evidence="5">
    <location>
        <begin position="194"/>
        <end position="212"/>
    </location>
</feature>
<evidence type="ECO:0000256" key="2">
    <source>
        <dbReference type="ARBA" id="ARBA00022692"/>
    </source>
</evidence>
<evidence type="ECO:0000313" key="6">
    <source>
        <dbReference type="EMBL" id="GAA4456261.1"/>
    </source>
</evidence>
<name>A0ABP8MVU8_9BACT</name>
<proteinExistence type="inferred from homology"/>
<keyword evidence="5" id="KW-1003">Cell membrane</keyword>
<gene>
    <name evidence="6" type="primary">tatC_1</name>
    <name evidence="5" type="synonym">tatC</name>
    <name evidence="6" type="ORF">GCM10023092_21270</name>
</gene>
<keyword evidence="7" id="KW-1185">Reference proteome</keyword>
<sequence>MSIISSFTRWKDPSGAMSLTDHIESLRWHIVRALCVVLLAAGWCFFHIEWIFTHILLAPANPDFISYRMFCRLGKILHTDALCMQSATISFQNTELSGQFMMSFSASLVAGIIIASPYILWELWRFVKPALTEKEIQRTGGIVFWMAALFVAGTLFAYFIIVPFTINFFAGYQLSPQFQNIITIYNYYDTLNDLVLGMGLVFELPVLVYFLSRLSILTPELMRRYYRFAVLIIFVLAAVVTPPDWLSIWLVAIPLAGLYHVSIWISAAVHRVKNK</sequence>
<accession>A0ABP8MVU8</accession>
<comment type="similarity">
    <text evidence="5">Belongs to the TatC family.</text>
</comment>
<dbReference type="Proteomes" id="UP001501410">
    <property type="component" value="Unassembled WGS sequence"/>
</dbReference>